<keyword evidence="1" id="KW-1133">Transmembrane helix</keyword>
<keyword evidence="2" id="KW-1185">Reference proteome</keyword>
<name>A0A9R0J538_SPIOL</name>
<evidence type="ECO:0000313" key="4">
    <source>
        <dbReference type="RefSeq" id="XP_056687556.1"/>
    </source>
</evidence>
<gene>
    <name evidence="3 4" type="primary">LOC110800394</name>
</gene>
<reference evidence="2" key="1">
    <citation type="journal article" date="2021" name="Nat. Commun.">
        <title>Genomic analyses provide insights into spinach domestication and the genetic basis of agronomic traits.</title>
        <authorList>
            <person name="Cai X."/>
            <person name="Sun X."/>
            <person name="Xu C."/>
            <person name="Sun H."/>
            <person name="Wang X."/>
            <person name="Ge C."/>
            <person name="Zhang Z."/>
            <person name="Wang Q."/>
            <person name="Fei Z."/>
            <person name="Jiao C."/>
            <person name="Wang Q."/>
        </authorList>
    </citation>
    <scope>NUCLEOTIDE SEQUENCE [LARGE SCALE GENOMIC DNA]</scope>
    <source>
        <strain evidence="2">cv. Varoflay</strain>
    </source>
</reference>
<protein>
    <submittedName>
        <fullName evidence="3">Uncharacterized protein LOC110800394</fullName>
    </submittedName>
</protein>
<evidence type="ECO:0000313" key="3">
    <source>
        <dbReference type="RefSeq" id="XP_021861389.1"/>
    </source>
</evidence>
<reference evidence="3" key="2">
    <citation type="submission" date="2025-04" db="UniProtKB">
        <authorList>
            <consortium name="RefSeq"/>
        </authorList>
    </citation>
    <scope>IDENTIFICATION</scope>
    <source>
        <tissue evidence="4">Leaf</tissue>
    </source>
</reference>
<dbReference type="Proteomes" id="UP000813463">
    <property type="component" value="Chromosome 6"/>
</dbReference>
<evidence type="ECO:0000256" key="1">
    <source>
        <dbReference type="SAM" id="Phobius"/>
    </source>
</evidence>
<feature type="transmembrane region" description="Helical" evidence="1">
    <location>
        <begin position="67"/>
        <end position="85"/>
    </location>
</feature>
<dbReference type="KEGG" id="soe:110800394"/>
<keyword evidence="1" id="KW-0472">Membrane</keyword>
<proteinExistence type="predicted"/>
<evidence type="ECO:0000313" key="2">
    <source>
        <dbReference type="Proteomes" id="UP000813463"/>
    </source>
</evidence>
<organism evidence="2 3">
    <name type="scientific">Spinacia oleracea</name>
    <name type="common">Spinach</name>
    <dbReference type="NCBI Taxonomy" id="3562"/>
    <lineage>
        <taxon>Eukaryota</taxon>
        <taxon>Viridiplantae</taxon>
        <taxon>Streptophyta</taxon>
        <taxon>Embryophyta</taxon>
        <taxon>Tracheophyta</taxon>
        <taxon>Spermatophyta</taxon>
        <taxon>Magnoliopsida</taxon>
        <taxon>eudicotyledons</taxon>
        <taxon>Gunneridae</taxon>
        <taxon>Pentapetalae</taxon>
        <taxon>Caryophyllales</taxon>
        <taxon>Chenopodiaceae</taxon>
        <taxon>Chenopodioideae</taxon>
        <taxon>Anserineae</taxon>
        <taxon>Spinacia</taxon>
    </lineage>
</organism>
<sequence>MTSNRGKFQNYRVPFNPNPEFFIFSILLRRTFPGSDVLSGEDIPRLRTCGSIINCMDYTDPKRKGNVVGKIVVAAGLIAFCLIMINQSQHPEPISSQILDRANLAQRNSEIPGTACPSEVIHEVNQEDFSLYMLYMLIWRC</sequence>
<keyword evidence="1" id="KW-0812">Transmembrane</keyword>
<accession>A0A9R0J538</accession>
<dbReference type="GeneID" id="110800394"/>
<dbReference type="AlphaFoldDB" id="A0A9R0J538"/>
<dbReference type="RefSeq" id="XP_021861389.1">
    <property type="nucleotide sequence ID" value="XM_022005697.1"/>
</dbReference>
<dbReference type="RefSeq" id="XP_056687556.1">
    <property type="nucleotide sequence ID" value="XM_056831578.1"/>
</dbReference>